<evidence type="ECO:0000256" key="1">
    <source>
        <dbReference type="SAM" id="SignalP"/>
    </source>
</evidence>
<reference evidence="2 3" key="1">
    <citation type="journal article" date="2018" name="Sci. Rep.">
        <title>Characterisation of pathogen-specific regions and novel effector candidates in Fusarium oxysporum f. sp. cepae.</title>
        <authorList>
            <person name="Armitage A.D."/>
            <person name="Taylor A."/>
            <person name="Sobczyk M.K."/>
            <person name="Baxter L."/>
            <person name="Greenfield B.P."/>
            <person name="Bates H.J."/>
            <person name="Wilson F."/>
            <person name="Jackson A.C."/>
            <person name="Ott S."/>
            <person name="Harrison R.J."/>
            <person name="Clarkson J.P."/>
        </authorList>
    </citation>
    <scope>NUCLEOTIDE SEQUENCE [LARGE SCALE GENOMIC DNA]</scope>
    <source>
        <strain evidence="2 3">FoC_Fus2</strain>
    </source>
</reference>
<proteinExistence type="predicted"/>
<name>A0A3L6MSY6_FUSOX</name>
<feature type="chain" id="PRO_5018175682" evidence="1">
    <location>
        <begin position="21"/>
        <end position="196"/>
    </location>
</feature>
<evidence type="ECO:0000313" key="3">
    <source>
        <dbReference type="Proteomes" id="UP000270866"/>
    </source>
</evidence>
<gene>
    <name evidence="2" type="ORF">BFJ65_g18137</name>
</gene>
<keyword evidence="1" id="KW-0732">Signal</keyword>
<dbReference type="Proteomes" id="UP000270866">
    <property type="component" value="Unassembled WGS sequence"/>
</dbReference>
<dbReference type="AlphaFoldDB" id="A0A3L6MSY6"/>
<organism evidence="2 3">
    <name type="scientific">Fusarium oxysporum f. sp. cepae</name>
    <dbReference type="NCBI Taxonomy" id="396571"/>
    <lineage>
        <taxon>Eukaryota</taxon>
        <taxon>Fungi</taxon>
        <taxon>Dikarya</taxon>
        <taxon>Ascomycota</taxon>
        <taxon>Pezizomycotina</taxon>
        <taxon>Sordariomycetes</taxon>
        <taxon>Hypocreomycetidae</taxon>
        <taxon>Hypocreales</taxon>
        <taxon>Nectriaceae</taxon>
        <taxon>Fusarium</taxon>
        <taxon>Fusarium oxysporum species complex</taxon>
    </lineage>
</organism>
<protein>
    <submittedName>
        <fullName evidence="2">Uncharacterized protein</fullName>
    </submittedName>
</protein>
<evidence type="ECO:0000313" key="2">
    <source>
        <dbReference type="EMBL" id="RKK06969.1"/>
    </source>
</evidence>
<accession>A0A3L6MSY6</accession>
<dbReference type="EMBL" id="MRCU01000018">
    <property type="protein sequence ID" value="RKK06969.1"/>
    <property type="molecule type" value="Genomic_DNA"/>
</dbReference>
<feature type="signal peptide" evidence="1">
    <location>
        <begin position="1"/>
        <end position="20"/>
    </location>
</feature>
<comment type="caution">
    <text evidence="2">The sequence shown here is derived from an EMBL/GenBank/DDBJ whole genome shotgun (WGS) entry which is preliminary data.</text>
</comment>
<sequence length="196" mass="22555">MGDRLVMTVLAGIFICISTARRNNQSEKSESCVSFLVSNIYVARSGTSTNPYRRAIGKTRYVGITRRASQHAFEQLQIVFGYLLKPGVNEKLVATYDDVKGFLKEFEALYRKQYPKTPALDLDRLWTTFMRDLTTKMKVWTKRWLLYRADEMAKDWAAAADLSYAQEALTILEKAQEHQKKHGIAVDKFKPDVVFK</sequence>